<evidence type="ECO:0000256" key="2">
    <source>
        <dbReference type="ARBA" id="ARBA00022771"/>
    </source>
</evidence>
<feature type="compositionally biased region" description="Low complexity" evidence="5">
    <location>
        <begin position="468"/>
        <end position="488"/>
    </location>
</feature>
<dbReference type="GO" id="GO:0008270">
    <property type="term" value="F:zinc ion binding"/>
    <property type="evidence" value="ECO:0007669"/>
    <property type="project" value="UniProtKB-KW"/>
</dbReference>
<accession>A0AAV9Q3N1</accession>
<evidence type="ECO:0000313" key="7">
    <source>
        <dbReference type="EMBL" id="KAK5535171.1"/>
    </source>
</evidence>
<dbReference type="GO" id="GO:0004842">
    <property type="term" value="F:ubiquitin-protein transferase activity"/>
    <property type="evidence" value="ECO:0007669"/>
    <property type="project" value="InterPro"/>
</dbReference>
<keyword evidence="4" id="KW-0862">Zinc</keyword>
<comment type="caution">
    <text evidence="7">The sequence shown here is derived from an EMBL/GenBank/DDBJ whole genome shotgun (WGS) entry which is preliminary data.</text>
</comment>
<dbReference type="InterPro" id="IPR002867">
    <property type="entry name" value="IBR_dom"/>
</dbReference>
<dbReference type="Gene3D" id="3.30.40.10">
    <property type="entry name" value="Zinc/RING finger domain, C3HC4 (zinc finger)"/>
    <property type="match status" value="1"/>
</dbReference>
<feature type="region of interest" description="Disordered" evidence="5">
    <location>
        <begin position="336"/>
        <end position="357"/>
    </location>
</feature>
<keyword evidence="3" id="KW-0833">Ubl conjugation pathway</keyword>
<dbReference type="AlphaFoldDB" id="A0AAV9Q3N1"/>
<dbReference type="Proteomes" id="UP001345827">
    <property type="component" value="Unassembled WGS sequence"/>
</dbReference>
<dbReference type="InterPro" id="IPR031127">
    <property type="entry name" value="E3_UB_ligase_RBR"/>
</dbReference>
<sequence>MAGQGPTSLAIEGVLFHPTTSLGDIERQFAGAEGYLGAKISHTHLDNAARILQDFVFEFSTASDAAKALQAQPNVTVNTRTYPVVPHGGDFGDPQYHVGDIERAPILRSKKRAKKDETSGKLQCKICFTDLEGAYSVPCRRCKAPRCHDCLERDFKVSMTDMDRMPVKCCTTVMHHEVAKGILPPAEIEAYKSKFDEMNTIDPLYCPVPTCSTFIPPRMFTQGDSKVTCPVCDTRICTKCKQLAAQEHTCSENDERHFILKTFDYKTCPKCGTGVAKMFGCPHASRDGGIHSDEGDENDSDSETGVVNLQEEQGTSEATSSRQDSAPERQSMAILDDIDSNNADHERTVNEEVSTQRRSSPMLAVVAETGILMDVSNVLARPPSDGNPGFSALLTAIAMQTSEARTVDGGVMSVGEAQMVEMDAPGRSTTELSTVIAGDPEILTANSTETQAVEAQTNGTGTQEESDTNTGAQNTTTTAEAPNTAQPANLDDLETYDWEAMSFDFGEEPTDETWDVWGCRHRFANFTAAAIPKFWIVGVDPAKSENIEVECMACFRKTKVWESGKAPLGGQASAEIKISKSECSFECKLCGVIYCGSCKNAVRKRIKKERNAGGVV</sequence>
<reference evidence="7 8" key="1">
    <citation type="submission" date="2023-06" db="EMBL/GenBank/DDBJ databases">
        <title>Black Yeasts Isolated from many extreme environments.</title>
        <authorList>
            <person name="Coleine C."/>
            <person name="Stajich J.E."/>
            <person name="Selbmann L."/>
        </authorList>
    </citation>
    <scope>NUCLEOTIDE SEQUENCE [LARGE SCALE GENOMIC DNA]</scope>
    <source>
        <strain evidence="7 8">CCFEE 5887</strain>
    </source>
</reference>
<feature type="region of interest" description="Disordered" evidence="5">
    <location>
        <begin position="451"/>
        <end position="488"/>
    </location>
</feature>
<keyword evidence="1" id="KW-0479">Metal-binding</keyword>
<evidence type="ECO:0000259" key="6">
    <source>
        <dbReference type="Pfam" id="PF01485"/>
    </source>
</evidence>
<keyword evidence="8" id="KW-1185">Reference proteome</keyword>
<evidence type="ECO:0000256" key="1">
    <source>
        <dbReference type="ARBA" id="ARBA00022723"/>
    </source>
</evidence>
<feature type="domain" description="IBR" evidence="6">
    <location>
        <begin position="203"/>
        <end position="250"/>
    </location>
</feature>
<evidence type="ECO:0000256" key="4">
    <source>
        <dbReference type="ARBA" id="ARBA00022833"/>
    </source>
</evidence>
<evidence type="ECO:0000256" key="5">
    <source>
        <dbReference type="SAM" id="MobiDB-lite"/>
    </source>
</evidence>
<dbReference type="CDD" id="cd20335">
    <property type="entry name" value="BRcat_RBR"/>
    <property type="match status" value="1"/>
</dbReference>
<keyword evidence="2" id="KW-0863">Zinc-finger</keyword>
<dbReference type="EMBL" id="JAXLQG010000010">
    <property type="protein sequence ID" value="KAK5535171.1"/>
    <property type="molecule type" value="Genomic_DNA"/>
</dbReference>
<dbReference type="GO" id="GO:0016567">
    <property type="term" value="P:protein ubiquitination"/>
    <property type="evidence" value="ECO:0007669"/>
    <property type="project" value="InterPro"/>
</dbReference>
<gene>
    <name evidence="7" type="ORF">LTR25_006179</name>
</gene>
<organism evidence="7 8">
    <name type="scientific">Vermiconidia calcicola</name>
    <dbReference type="NCBI Taxonomy" id="1690605"/>
    <lineage>
        <taxon>Eukaryota</taxon>
        <taxon>Fungi</taxon>
        <taxon>Dikarya</taxon>
        <taxon>Ascomycota</taxon>
        <taxon>Pezizomycotina</taxon>
        <taxon>Dothideomycetes</taxon>
        <taxon>Dothideomycetidae</taxon>
        <taxon>Mycosphaerellales</taxon>
        <taxon>Extremaceae</taxon>
        <taxon>Vermiconidia</taxon>
    </lineage>
</organism>
<dbReference type="Pfam" id="PF01485">
    <property type="entry name" value="IBR"/>
    <property type="match status" value="1"/>
</dbReference>
<name>A0AAV9Q3N1_9PEZI</name>
<evidence type="ECO:0000256" key="3">
    <source>
        <dbReference type="ARBA" id="ARBA00022786"/>
    </source>
</evidence>
<proteinExistence type="predicted"/>
<dbReference type="InterPro" id="IPR013083">
    <property type="entry name" value="Znf_RING/FYVE/PHD"/>
</dbReference>
<protein>
    <recommendedName>
        <fullName evidence="6">IBR domain-containing protein</fullName>
    </recommendedName>
</protein>
<feature type="compositionally biased region" description="Polar residues" evidence="5">
    <location>
        <begin position="451"/>
        <end position="463"/>
    </location>
</feature>
<dbReference type="PANTHER" id="PTHR11685">
    <property type="entry name" value="RBR FAMILY RING FINGER AND IBR DOMAIN-CONTAINING"/>
    <property type="match status" value="1"/>
</dbReference>
<dbReference type="SUPFAM" id="SSF57850">
    <property type="entry name" value="RING/U-box"/>
    <property type="match status" value="1"/>
</dbReference>
<evidence type="ECO:0000313" key="8">
    <source>
        <dbReference type="Proteomes" id="UP001345827"/>
    </source>
</evidence>